<evidence type="ECO:0000313" key="1">
    <source>
        <dbReference type="EMBL" id="KAD6796634.1"/>
    </source>
</evidence>
<protein>
    <submittedName>
        <fullName evidence="1">Uncharacterized protein</fullName>
    </submittedName>
</protein>
<accession>A0A5N6PRT1</accession>
<gene>
    <name evidence="1" type="ORF">E3N88_07530</name>
</gene>
<sequence>MEMLNDLPESWYELSLKDMVVKDPDDSGLMIENKVALKPNLKGKKKGAKRDLISRSVSFDTGVFLLKMFVPSSFGSKKHKVSRSASIDGTTRHHVDVKQTKAWFFVEKKSKVSSRSYNNDRCTSATKNRYEEGTLKLGCLFGIFCFRLLWTNIATRAVTVKAAMTVTMAAMMPIRLRGEERKKKGDGCRRRPLIPGGCQWLSGWVYRELVVAGGDGGVDCGGNSS</sequence>
<dbReference type="PANTHER" id="PTHR34193">
    <property type="entry name" value="OS11G0199801 PROTEIN"/>
    <property type="match status" value="1"/>
</dbReference>
<dbReference type="Proteomes" id="UP000326396">
    <property type="component" value="Linkage Group LG11"/>
</dbReference>
<name>A0A5N6PRT1_9ASTR</name>
<organism evidence="1 2">
    <name type="scientific">Mikania micrantha</name>
    <name type="common">bitter vine</name>
    <dbReference type="NCBI Taxonomy" id="192012"/>
    <lineage>
        <taxon>Eukaryota</taxon>
        <taxon>Viridiplantae</taxon>
        <taxon>Streptophyta</taxon>
        <taxon>Embryophyta</taxon>
        <taxon>Tracheophyta</taxon>
        <taxon>Spermatophyta</taxon>
        <taxon>Magnoliopsida</taxon>
        <taxon>eudicotyledons</taxon>
        <taxon>Gunneridae</taxon>
        <taxon>Pentapetalae</taxon>
        <taxon>asterids</taxon>
        <taxon>campanulids</taxon>
        <taxon>Asterales</taxon>
        <taxon>Asteraceae</taxon>
        <taxon>Asteroideae</taxon>
        <taxon>Heliantheae alliance</taxon>
        <taxon>Eupatorieae</taxon>
        <taxon>Mikania</taxon>
    </lineage>
</organism>
<dbReference type="PANTHER" id="PTHR34193:SF20">
    <property type="match status" value="1"/>
</dbReference>
<dbReference type="EMBL" id="SZYD01000003">
    <property type="protein sequence ID" value="KAD6796634.1"/>
    <property type="molecule type" value="Genomic_DNA"/>
</dbReference>
<comment type="caution">
    <text evidence="1">The sequence shown here is derived from an EMBL/GenBank/DDBJ whole genome shotgun (WGS) entry which is preliminary data.</text>
</comment>
<dbReference type="AlphaFoldDB" id="A0A5N6PRT1"/>
<reference evidence="1 2" key="1">
    <citation type="submission" date="2019-05" db="EMBL/GenBank/DDBJ databases">
        <title>Mikania micrantha, genome provides insights into the molecular mechanism of rapid growth.</title>
        <authorList>
            <person name="Liu B."/>
        </authorList>
    </citation>
    <scope>NUCLEOTIDE SEQUENCE [LARGE SCALE GENOMIC DNA]</scope>
    <source>
        <strain evidence="1">NLD-2019</strain>
        <tissue evidence="1">Leaf</tissue>
    </source>
</reference>
<evidence type="ECO:0000313" key="2">
    <source>
        <dbReference type="Proteomes" id="UP000326396"/>
    </source>
</evidence>
<proteinExistence type="predicted"/>
<dbReference type="OrthoDB" id="776574at2759"/>
<keyword evidence="2" id="KW-1185">Reference proteome</keyword>